<accession>A0A060TIL0</accession>
<keyword evidence="3" id="KW-0732">Signal</keyword>
<dbReference type="Pfam" id="PF20843">
    <property type="entry name" value="Rax2_3"/>
    <property type="match status" value="1"/>
</dbReference>
<dbReference type="PANTHER" id="PTHR31778:SF2">
    <property type="entry name" value="BUD SITE SELECTION PROTEIN RAX2"/>
    <property type="match status" value="1"/>
</dbReference>
<dbReference type="SUPFAM" id="SSF50965">
    <property type="entry name" value="Galactose oxidase, central domain"/>
    <property type="match status" value="2"/>
</dbReference>
<sequence length="1256" mass="133680">MRKRIFSSLAPLLLASPVYGDQSPLVAQQVSLPSVNTDELGGVVAVGQFDAISVYQYEGEQNITSSQSTGTDRIYSQTNETYLLSQQQLDGNVFATCTLGNSLFFSGNFSSVGTTNASSGVASLDMNSGQVTALGSSDDIQNGLVRALYCDSDKKLVYAGGDFTFNSTKGAAVWSTDDKKWDSPLFEGFSNSSVVNSIVKFNDSLIFGGLITGLSNSSFLGKSNDNSSIEEINQKQWVSFNAATISAEGTGSGDPSSIVCPGASWQLTDGRQGTWRADWPYKFTPSRMRLYNLQGDNGVKTFQFLAFPINGIMNLTYTDPSTNKNVTCDQSCPLPSSSDADYIDFYFVNQVAMDGIQLYLLDHYGSAAGLSGIELFQDDLVTFANQDYNKLPSCLSYNGDSGSADLSGSGWTSMDVQGSAYMSSTVSSAGDISGLEATFHPNITVKGNYSVIIYTPSCVADGTCSSRGGVNVTVNYAKDKDPVSTIIYQTQDNEKYDTIYTGKVDPIKDDFKPSVVVKPADGQNAPYNMVAERVLFSFLNGVEDDDDDDDDDDDGSSSSNSTSSHRVKLNGLFEFSYDNFTKISDGSIPVGNTTINKFGGLSLDQGADIRSIVVTKDGDLAIGGNFTADKIGSNFAILKKDDSSFSAVDGKGLNGIVNKLVPLSDSNVVVVAGKFSGANESSISGLNNIAQYDVSGDKWKSFEEGVTGEVTSAAEMYVNGTHALGVTGNFESIKSSNSSTIDTPSGFGIWMLDAGKWIQELANSSYVSGRLSASQTHDNSTFYFGSLQMLEVNSPGAALVQSNMGLSSMPFRMITDESSNSSTSSANQKRAVNATDLGSNSSSPDTNTVYTAAFANGTGTILGGQFLAQNDGGDTFQNLVVVSDSNVNGLPQSIMSSDSVVYTLLVEDDQVVVGGRIEGRNSGGDLRGILFYDLNTNNLSETQPPGVSGDDGIVTSVAMRPNSNNLVVMGSFAQVGSLACSTLCIYDMKSQRWTNPESSGLKGTISQSSFLNSSLVFFSGNLTLNNTDAYFGSYNFDTGEFKLYTDLSHSLPGPVNTFALNGDGAESMFASGSDSSGKSYLAYWNDSNWTRIDNVFEDGTAISDVKVLDLSQKHNSTSMLPKDQLLIVSGDLTLNDYGKVSSAMYDGDNWQPLYLTVSGSGSGMIHALVSENNPTFSSTKGDSHLAKGFVVLISLAIAVGLTLLIVLLGLLVSYMRKKRMGYQPAPNRVSEVDMTQTVPPASLFEEMGGLGARKVS</sequence>
<evidence type="ECO:0000259" key="5">
    <source>
        <dbReference type="Pfam" id="PF20842"/>
    </source>
</evidence>
<feature type="transmembrane region" description="Helical" evidence="2">
    <location>
        <begin position="1189"/>
        <end position="1212"/>
    </location>
</feature>
<dbReference type="InterPro" id="IPR048265">
    <property type="entry name" value="Rax2-like_third"/>
</dbReference>
<evidence type="ECO:0000313" key="7">
    <source>
        <dbReference type="EMBL" id="CDP38996.1"/>
    </source>
</evidence>
<evidence type="ECO:0000259" key="4">
    <source>
        <dbReference type="Pfam" id="PF12768"/>
    </source>
</evidence>
<dbReference type="GO" id="GO:1902929">
    <property type="term" value="C:plasma membrane of growing cell tip"/>
    <property type="evidence" value="ECO:0007669"/>
    <property type="project" value="TreeGrafter"/>
</dbReference>
<protein>
    <submittedName>
        <fullName evidence="7">ARAD1D47344p</fullName>
    </submittedName>
</protein>
<dbReference type="PhylomeDB" id="A0A060TIL0"/>
<dbReference type="GO" id="GO:0005621">
    <property type="term" value="C:cellular bud scar"/>
    <property type="evidence" value="ECO:0007669"/>
    <property type="project" value="TreeGrafter"/>
</dbReference>
<organism evidence="7">
    <name type="scientific">Blastobotrys adeninivorans</name>
    <name type="common">Yeast</name>
    <name type="synonym">Arxula adeninivorans</name>
    <dbReference type="NCBI Taxonomy" id="409370"/>
    <lineage>
        <taxon>Eukaryota</taxon>
        <taxon>Fungi</taxon>
        <taxon>Dikarya</taxon>
        <taxon>Ascomycota</taxon>
        <taxon>Saccharomycotina</taxon>
        <taxon>Dipodascomycetes</taxon>
        <taxon>Dipodascales</taxon>
        <taxon>Trichomonascaceae</taxon>
        <taxon>Blastobotrys</taxon>
    </lineage>
</organism>
<feature type="compositionally biased region" description="Acidic residues" evidence="1">
    <location>
        <begin position="545"/>
        <end position="555"/>
    </location>
</feature>
<feature type="signal peptide" evidence="3">
    <location>
        <begin position="1"/>
        <end position="20"/>
    </location>
</feature>
<feature type="domain" description="Rax2-like second" evidence="5">
    <location>
        <begin position="233"/>
        <end position="370"/>
    </location>
</feature>
<dbReference type="Pfam" id="PF12768">
    <property type="entry name" value="Rax2"/>
    <property type="match status" value="1"/>
</dbReference>
<feature type="domain" description="Rax2-like C-terminal" evidence="4">
    <location>
        <begin position="930"/>
        <end position="1178"/>
    </location>
</feature>
<evidence type="ECO:0000259" key="6">
    <source>
        <dbReference type="Pfam" id="PF20843"/>
    </source>
</evidence>
<feature type="compositionally biased region" description="Polar residues" evidence="1">
    <location>
        <begin position="826"/>
        <end position="845"/>
    </location>
</feature>
<dbReference type="InterPro" id="IPR024982">
    <property type="entry name" value="Rax2-like_C"/>
</dbReference>
<dbReference type="InterPro" id="IPR048266">
    <property type="entry name" value="Rax2-like_second"/>
</dbReference>
<evidence type="ECO:0000256" key="2">
    <source>
        <dbReference type="SAM" id="Phobius"/>
    </source>
</evidence>
<dbReference type="GO" id="GO:0005935">
    <property type="term" value="C:cellular bud neck"/>
    <property type="evidence" value="ECO:0007669"/>
    <property type="project" value="TreeGrafter"/>
</dbReference>
<keyword evidence="2" id="KW-0812">Transmembrane</keyword>
<keyword evidence="2" id="KW-0472">Membrane</keyword>
<name>A0A060TIL0_BLAAD</name>
<keyword evidence="2" id="KW-1133">Transmembrane helix</keyword>
<dbReference type="InterPro" id="IPR011043">
    <property type="entry name" value="Gal_Oxase/kelch_b-propeller"/>
</dbReference>
<dbReference type="EMBL" id="HG937694">
    <property type="protein sequence ID" value="CDP38996.1"/>
    <property type="molecule type" value="Genomic_DNA"/>
</dbReference>
<gene>
    <name evidence="7" type="ORF">GNLVRS02_ARAD1D47344g</name>
</gene>
<feature type="region of interest" description="Disordered" evidence="1">
    <location>
        <begin position="545"/>
        <end position="564"/>
    </location>
</feature>
<feature type="region of interest" description="Disordered" evidence="1">
    <location>
        <begin position="816"/>
        <end position="845"/>
    </location>
</feature>
<dbReference type="GO" id="GO:0000282">
    <property type="term" value="P:cellular bud site selection"/>
    <property type="evidence" value="ECO:0007669"/>
    <property type="project" value="TreeGrafter"/>
</dbReference>
<reference evidence="7" key="2">
    <citation type="submission" date="2014-06" db="EMBL/GenBank/DDBJ databases">
        <title>The complete genome of Blastobotrys (Arxula) adeninivorans LS3 - a yeast of biotechnological interest.</title>
        <authorList>
            <person name="Kunze G."/>
            <person name="Gaillardin C."/>
            <person name="Czernicka M."/>
            <person name="Durrens P."/>
            <person name="Martin T."/>
            <person name="Boer E."/>
            <person name="Gabaldon T."/>
            <person name="Cruz J."/>
            <person name="Talla E."/>
            <person name="Marck C."/>
            <person name="Goffeau A."/>
            <person name="Barbe V."/>
            <person name="Baret P."/>
            <person name="Baronian K."/>
            <person name="Beier S."/>
            <person name="Bleykasten C."/>
            <person name="Bode R."/>
            <person name="Casaregola S."/>
            <person name="Despons L."/>
            <person name="Fairhead C."/>
            <person name="Giersberg M."/>
            <person name="Gierski P."/>
            <person name="Hahnel U."/>
            <person name="Hartmann A."/>
            <person name="Jankowska D."/>
            <person name="Jubin C."/>
            <person name="Jung P."/>
            <person name="Lafontaine I."/>
            <person name="Leh-Louis V."/>
            <person name="Lemaire M."/>
            <person name="Marcet-Houben M."/>
            <person name="Mascher M."/>
            <person name="Morel G."/>
            <person name="Richard G.-F."/>
            <person name="Riechen J."/>
            <person name="Sacerdot C."/>
            <person name="Sarkar A."/>
            <person name="Savel G."/>
            <person name="Schacherer J."/>
            <person name="Sherman D."/>
            <person name="Straub M.-L."/>
            <person name="Stein N."/>
            <person name="Thierry A."/>
            <person name="Trautwein-Schult A."/>
            <person name="Westhof E."/>
            <person name="Worch S."/>
            <person name="Dujon B."/>
            <person name="Souciet J.-L."/>
            <person name="Wincker P."/>
            <person name="Scholz U."/>
            <person name="Neuveglise N."/>
        </authorList>
    </citation>
    <scope>NUCLEOTIDE SEQUENCE</scope>
    <source>
        <strain evidence="7">LS3</strain>
    </source>
</reference>
<dbReference type="AlphaFoldDB" id="A0A060TIL0"/>
<feature type="chain" id="PRO_5001588210" evidence="3">
    <location>
        <begin position="21"/>
        <end position="1256"/>
    </location>
</feature>
<dbReference type="Pfam" id="PF20842">
    <property type="entry name" value="Rax2_2"/>
    <property type="match status" value="1"/>
</dbReference>
<dbReference type="PANTHER" id="PTHR31778">
    <property type="entry name" value="BUD SITE SELECTION PROTEIN RAX2"/>
    <property type="match status" value="1"/>
</dbReference>
<evidence type="ECO:0000256" key="3">
    <source>
        <dbReference type="SAM" id="SignalP"/>
    </source>
</evidence>
<evidence type="ECO:0000256" key="1">
    <source>
        <dbReference type="SAM" id="MobiDB-lite"/>
    </source>
</evidence>
<reference evidence="7" key="1">
    <citation type="submission" date="2014-02" db="EMBL/GenBank/DDBJ databases">
        <authorList>
            <person name="Genoscope - CEA"/>
        </authorList>
    </citation>
    <scope>NUCLEOTIDE SEQUENCE</scope>
    <source>
        <strain evidence="7">LS3</strain>
    </source>
</reference>
<feature type="domain" description="Rax2-like third" evidence="6">
    <location>
        <begin position="382"/>
        <end position="537"/>
    </location>
</feature>
<proteinExistence type="predicted"/>